<evidence type="ECO:0000313" key="5">
    <source>
        <dbReference type="Proteomes" id="UP001212411"/>
    </source>
</evidence>
<protein>
    <submittedName>
        <fullName evidence="4">DUF1773 family protein</fullName>
    </submittedName>
</protein>
<gene>
    <name evidence="4" type="ORF">SOMG_04991</name>
</gene>
<feature type="coiled-coil region" evidence="2">
    <location>
        <begin position="97"/>
        <end position="124"/>
    </location>
</feature>
<dbReference type="Gene3D" id="1.20.5.170">
    <property type="match status" value="1"/>
</dbReference>
<proteinExistence type="inferred from homology"/>
<organism evidence="4 5">
    <name type="scientific">Schizosaccharomyces osmophilus</name>
    <dbReference type="NCBI Taxonomy" id="2545709"/>
    <lineage>
        <taxon>Eukaryota</taxon>
        <taxon>Fungi</taxon>
        <taxon>Dikarya</taxon>
        <taxon>Ascomycota</taxon>
        <taxon>Taphrinomycotina</taxon>
        <taxon>Schizosaccharomycetes</taxon>
        <taxon>Schizosaccharomycetales</taxon>
        <taxon>Schizosaccharomycetaceae</taxon>
        <taxon>Schizosaccharomyces</taxon>
    </lineage>
</organism>
<reference evidence="4 5" key="1">
    <citation type="journal article" date="2023" name="G3 (Bethesda)">
        <title>A high-quality reference genome for the fission yeast Schizosaccharomyces osmophilus.</title>
        <authorList>
            <person name="Jia G.S."/>
            <person name="Zhang W.C."/>
            <person name="Liang Y."/>
            <person name="Liu X.H."/>
            <person name="Rhind N."/>
            <person name="Pidoux A."/>
            <person name="Brysch-Herzberg M."/>
            <person name="Du L.L."/>
        </authorList>
    </citation>
    <scope>NUCLEOTIDE SEQUENCE [LARGE SCALE GENOMIC DNA]</scope>
    <source>
        <strain evidence="4 5">CBS 15793</strain>
    </source>
</reference>
<feature type="domain" description="Mug135-like C-terminal" evidence="3">
    <location>
        <begin position="122"/>
        <end position="194"/>
    </location>
</feature>
<dbReference type="RefSeq" id="XP_056039836.1">
    <property type="nucleotide sequence ID" value="XM_056183766.1"/>
</dbReference>
<dbReference type="Pfam" id="PF08593">
    <property type="entry name" value="Mug135_C"/>
    <property type="match status" value="1"/>
</dbReference>
<evidence type="ECO:0000259" key="3">
    <source>
        <dbReference type="Pfam" id="PF08593"/>
    </source>
</evidence>
<sequence length="208" mass="24477">MEEIAELFANDYNIPPPAQENSAEVNRFLGAFAIEMENKDGRMEIQTPEYKRNELEKFHRICNFARQLNEREEQAPNQPPHWFQSWLNDPNAMTAKVDRLEGRLDRLEMKFDRLEMNFSRSQNIQRRSMGCSANIIPFLHGDQPDDDLPGITSVEDIDRLTRDQCTRYLDGYEIPYNYNETIRLKERLRDAVGLISPYDITFCFSGFQ</sequence>
<dbReference type="KEGG" id="som:SOMG_04991"/>
<dbReference type="AlphaFoldDB" id="A0AAE9WKX8"/>
<dbReference type="Proteomes" id="UP001212411">
    <property type="component" value="Chromosome 3"/>
</dbReference>
<comment type="similarity">
    <text evidence="1">Belongs to the UPF0612 family.</text>
</comment>
<keyword evidence="2" id="KW-0175">Coiled coil</keyword>
<dbReference type="InterPro" id="IPR013902">
    <property type="entry name" value="Mug135-like_C"/>
</dbReference>
<keyword evidence="5" id="KW-1185">Reference proteome</keyword>
<evidence type="ECO:0000256" key="1">
    <source>
        <dbReference type="ARBA" id="ARBA00005788"/>
    </source>
</evidence>
<evidence type="ECO:0000313" key="4">
    <source>
        <dbReference type="EMBL" id="WBW75593.1"/>
    </source>
</evidence>
<dbReference type="EMBL" id="CP115613">
    <property type="protein sequence ID" value="WBW75593.1"/>
    <property type="molecule type" value="Genomic_DNA"/>
</dbReference>
<name>A0AAE9WKX8_9SCHI</name>
<evidence type="ECO:0000256" key="2">
    <source>
        <dbReference type="SAM" id="Coils"/>
    </source>
</evidence>
<accession>A0AAE9WKX8</accession>
<dbReference type="GeneID" id="80878455"/>